<reference evidence="2 3" key="1">
    <citation type="submission" date="2024-04" db="EMBL/GenBank/DDBJ databases">
        <title>Tritrichomonas musculus Genome.</title>
        <authorList>
            <person name="Alves-Ferreira E."/>
            <person name="Grigg M."/>
            <person name="Lorenzi H."/>
            <person name="Galac M."/>
        </authorList>
    </citation>
    <scope>NUCLEOTIDE SEQUENCE [LARGE SCALE GENOMIC DNA]</scope>
    <source>
        <strain evidence="2 3">EAF2021</strain>
    </source>
</reference>
<feature type="region of interest" description="Disordered" evidence="1">
    <location>
        <begin position="387"/>
        <end position="406"/>
    </location>
</feature>
<dbReference type="Proteomes" id="UP001470230">
    <property type="component" value="Unassembled WGS sequence"/>
</dbReference>
<name>A0ABR2IDH0_9EUKA</name>
<evidence type="ECO:0000313" key="3">
    <source>
        <dbReference type="Proteomes" id="UP001470230"/>
    </source>
</evidence>
<keyword evidence="3" id="KW-1185">Reference proteome</keyword>
<accession>A0ABR2IDH0</accession>
<dbReference type="EMBL" id="JAPFFF010000018">
    <property type="protein sequence ID" value="KAK8860615.1"/>
    <property type="molecule type" value="Genomic_DNA"/>
</dbReference>
<organism evidence="2 3">
    <name type="scientific">Tritrichomonas musculus</name>
    <dbReference type="NCBI Taxonomy" id="1915356"/>
    <lineage>
        <taxon>Eukaryota</taxon>
        <taxon>Metamonada</taxon>
        <taxon>Parabasalia</taxon>
        <taxon>Tritrichomonadida</taxon>
        <taxon>Tritrichomonadidae</taxon>
        <taxon>Tritrichomonas</taxon>
    </lineage>
</organism>
<gene>
    <name evidence="2" type="ORF">M9Y10_012280</name>
</gene>
<proteinExistence type="predicted"/>
<protein>
    <submittedName>
        <fullName evidence="2">Uncharacterized protein</fullName>
    </submittedName>
</protein>
<sequence length="480" mass="55802">MIETYLDQISKTLFSQKELLLSFVKIQNNTQINRFAEQYKEEINKLKTVNDEFNSKQKGNYDDIISNKTRSSDEDSLNQLKSQVSVVKSELTYLKSLGQLRERIEKLELKYSTFKKNQDFCSDFQFNDFLSVYESTMKSTTESIKIQHEDIVKLKALTSYLQQRPISESILNSIRCIKHEIKQMKQFRGVSTDNSDLLTNIQSDIAKMKEDISQCVKKKDFQQSMNEVRKNENQILSGITELSRFRAEIENLQNQVKKFTDQPTIEKLDNDIIGEVHEDSTLQNYNNTFQTLEQSKGSQKKQIEASLNTPTEIEKNSNHRSTFDDTISRMRSEFDRQSNDIKIIKTSLGCIKHEMRKLKIQFEDNIVIAARVDTLFDKFKKMKEKLKLENSSPGSPKRNGTSFDDDSTQKIREDLQILKQNFVETFNMQNSSISNQSNQIKAIRKSIDDININKIEKNFNDRLKVIETKLQIITTLASSA</sequence>
<evidence type="ECO:0000313" key="2">
    <source>
        <dbReference type="EMBL" id="KAK8860615.1"/>
    </source>
</evidence>
<comment type="caution">
    <text evidence="2">The sequence shown here is derived from an EMBL/GenBank/DDBJ whole genome shotgun (WGS) entry which is preliminary data.</text>
</comment>
<feature type="compositionally biased region" description="Polar residues" evidence="1">
    <location>
        <begin position="390"/>
        <end position="402"/>
    </location>
</feature>
<evidence type="ECO:0000256" key="1">
    <source>
        <dbReference type="SAM" id="MobiDB-lite"/>
    </source>
</evidence>